<dbReference type="PROSITE" id="PS50003">
    <property type="entry name" value="PH_DOMAIN"/>
    <property type="match status" value="1"/>
</dbReference>
<dbReference type="FunFam" id="2.30.29.30:FF:001023">
    <property type="entry name" value="Predicted protein"/>
    <property type="match status" value="1"/>
</dbReference>
<evidence type="ECO:0000313" key="6">
    <source>
        <dbReference type="Proteomes" id="UP000001449"/>
    </source>
</evidence>
<dbReference type="OMA" id="KPSTHLY"/>
<dbReference type="InterPro" id="IPR001849">
    <property type="entry name" value="PH_domain"/>
</dbReference>
<feature type="compositionally biased region" description="Basic and acidic residues" evidence="3">
    <location>
        <begin position="698"/>
        <end position="707"/>
    </location>
</feature>
<dbReference type="EMBL" id="CP001160">
    <property type="protein sequence ID" value="ACI64827.1"/>
    <property type="molecule type" value="Genomic_DNA"/>
</dbReference>
<gene>
    <name evidence="5" type="ORF">THAPS_6826</name>
</gene>
<dbReference type="GO" id="GO:0055037">
    <property type="term" value="C:recycling endosome"/>
    <property type="evidence" value="ECO:0000318"/>
    <property type="project" value="GO_Central"/>
</dbReference>
<dbReference type="PaxDb" id="35128-Thaps6826"/>
<feature type="domain" description="PH" evidence="4">
    <location>
        <begin position="158"/>
        <end position="295"/>
    </location>
</feature>
<dbReference type="SUPFAM" id="SSF50729">
    <property type="entry name" value="PH domain-like"/>
    <property type="match status" value="1"/>
</dbReference>
<dbReference type="InParanoid" id="B5YML0"/>
<feature type="compositionally biased region" description="Polar residues" evidence="3">
    <location>
        <begin position="1"/>
        <end position="11"/>
    </location>
</feature>
<dbReference type="PANTHER" id="PTHR22902">
    <property type="entry name" value="SESQUIPEDALIAN"/>
    <property type="match status" value="1"/>
</dbReference>
<evidence type="ECO:0000256" key="2">
    <source>
        <dbReference type="SAM" id="Coils"/>
    </source>
</evidence>
<evidence type="ECO:0000256" key="3">
    <source>
        <dbReference type="SAM" id="MobiDB-lite"/>
    </source>
</evidence>
<proteinExistence type="predicted"/>
<keyword evidence="1" id="KW-0597">Phosphoprotein</keyword>
<dbReference type="KEGG" id="tps:THAPS_6826"/>
<dbReference type="GO" id="GO:0005829">
    <property type="term" value="C:cytosol"/>
    <property type="evidence" value="ECO:0007669"/>
    <property type="project" value="GOC"/>
</dbReference>
<feature type="compositionally biased region" description="Polar residues" evidence="3">
    <location>
        <begin position="476"/>
        <end position="508"/>
    </location>
</feature>
<dbReference type="SMART" id="SM00233">
    <property type="entry name" value="PH"/>
    <property type="match status" value="1"/>
</dbReference>
<sequence>MSTPQISTEPQPQARIRFADDTILPNSSSSSNQRQVLVLGPSSGDRQSTPSMQTASLDFSMIATPGRGLDNQHEYETTPSEATGASTSVVSSGIWPSGTPFSSILRGVVSSTPGMKPRQLLGSTPYTAARESISDREQAMGDADTTNDECTALAFARSAPLSGYLRKLGKNIPTFKRRFFVLKPSTHLYYFMSPTDVEPRGCIDLDLVHDHGEGGGCEVREIGVLPDGTFRFELLFDEEADDDDTKSYNDEASETGSRASQGSKKKAFQKQSIVLEARTEEIGREWMAKLQTERLSAARDEVDFIKTNLAETRALCSKWEQSAHNEGARADNAEKQRDLAFSEVKLWEGKLNELNEAVGLLAKHAAQTSDFNPDSLTEALEGLDVNGTNFGEAFDALKKIHIDYNMALKRVEKAETRATEFEQRTNDAGERLAKAEAQLGEVWEDNCSIQKELKKARREKKILVKEVRALHANAAETQKNQIQSTQACSRASSRQQVYPSDNQTNSVGDASGTAFYPSQKRALMEDERRLVIELEEHVMSGLRLSEQFLTLNGIEPSLVGDGMDDSCMQPSHSSQERQPDNLSPVRHDAVEHNQLCSLLDDDDDVDDDSTDADVNQTVQESETTTSLGLGSKGGDDAQTNHHNIIDDGSIHDADFRVAAESVQEPSRQKDDPYLYYKKQLDENRVSQNLYSRFTQTYNEKRDTDNRDAAQQPTIQSEESSLYHAPPSVGVESSVSCSSRSLITDNGYATTKLECALRDVGETPKTHRPRSSVGDDGKVYHITFYSSKIGLQFQKVPVEKGSVGLLTDAMTADHGLSVETNQTASELRRIASISQHFQTRRQQKDQPLECLPIPPVDAVLVCGFVGFDDSTGNIRPKIGARLVAFDGIPVEVGKWTFESIRKSIQARGRPLTLSFRNDFLTPNQRAILTKAVNDVKAYAPPRSQHNSHVATKTSNKAFGTSDRPTALTSSTSSVSSSSQSHKYYSFSEAGSSISSTVVPLMSNLMKGVSTGKHRQQEDFTPDYLLRQSDSLNNMRHHQDFKSSLL</sequence>
<reference evidence="5 6" key="2">
    <citation type="journal article" date="2008" name="Nature">
        <title>The Phaeodactylum genome reveals the evolutionary history of diatom genomes.</title>
        <authorList>
            <person name="Bowler C."/>
            <person name="Allen A.E."/>
            <person name="Badger J.H."/>
            <person name="Grimwood J."/>
            <person name="Jabbari K."/>
            <person name="Kuo A."/>
            <person name="Maheswari U."/>
            <person name="Martens C."/>
            <person name="Maumus F."/>
            <person name="Otillar R.P."/>
            <person name="Rayko E."/>
            <person name="Salamov A."/>
            <person name="Vandepoele K."/>
            <person name="Beszteri B."/>
            <person name="Gruber A."/>
            <person name="Heijde M."/>
            <person name="Katinka M."/>
            <person name="Mock T."/>
            <person name="Valentin K."/>
            <person name="Verret F."/>
            <person name="Berges J.A."/>
            <person name="Brownlee C."/>
            <person name="Cadoret J.P."/>
            <person name="Chiovitti A."/>
            <person name="Choi C.J."/>
            <person name="Coesel S."/>
            <person name="De Martino A."/>
            <person name="Detter J.C."/>
            <person name="Durkin C."/>
            <person name="Falciatore A."/>
            <person name="Fournet J."/>
            <person name="Haruta M."/>
            <person name="Huysman M.J."/>
            <person name="Jenkins B.D."/>
            <person name="Jiroutova K."/>
            <person name="Jorgensen R.E."/>
            <person name="Joubert Y."/>
            <person name="Kaplan A."/>
            <person name="Kroger N."/>
            <person name="Kroth P.G."/>
            <person name="La Roche J."/>
            <person name="Lindquist E."/>
            <person name="Lommer M."/>
            <person name="Martin-Jezequel V."/>
            <person name="Lopez P.J."/>
            <person name="Lucas S."/>
            <person name="Mangogna M."/>
            <person name="McGinnis K."/>
            <person name="Medlin L.K."/>
            <person name="Montsant A."/>
            <person name="Oudot-Le Secq M.P."/>
            <person name="Napoli C."/>
            <person name="Obornik M."/>
            <person name="Parker M.S."/>
            <person name="Petit J.L."/>
            <person name="Porcel B.M."/>
            <person name="Poulsen N."/>
            <person name="Robison M."/>
            <person name="Rychlewski L."/>
            <person name="Rynearson T.A."/>
            <person name="Schmutz J."/>
            <person name="Shapiro H."/>
            <person name="Siaut M."/>
            <person name="Stanley M."/>
            <person name="Sussman M.R."/>
            <person name="Taylor A.R."/>
            <person name="Vardi A."/>
            <person name="von Dassow P."/>
            <person name="Vyverman W."/>
            <person name="Willis A."/>
            <person name="Wyrwicz L.S."/>
            <person name="Rokhsar D.S."/>
            <person name="Weissenbach J."/>
            <person name="Armbrust E.V."/>
            <person name="Green B.R."/>
            <person name="Van de Peer Y."/>
            <person name="Grigoriev I.V."/>
        </authorList>
    </citation>
    <scope>NUCLEOTIDE SEQUENCE [LARGE SCALE GENOMIC DNA]</scope>
    <source>
        <strain evidence="5 6">CCMP1335</strain>
    </source>
</reference>
<feature type="compositionally biased region" description="Polar residues" evidence="3">
    <location>
        <begin position="24"/>
        <end position="35"/>
    </location>
</feature>
<feature type="region of interest" description="Disordered" evidence="3">
    <location>
        <begin position="241"/>
        <end position="264"/>
    </location>
</feature>
<reference evidence="5 6" key="1">
    <citation type="journal article" date="2004" name="Science">
        <title>The genome of the diatom Thalassiosira pseudonana: ecology, evolution, and metabolism.</title>
        <authorList>
            <person name="Armbrust E.V."/>
            <person name="Berges J.A."/>
            <person name="Bowler C."/>
            <person name="Green B.R."/>
            <person name="Martinez D."/>
            <person name="Putnam N.H."/>
            <person name="Zhou S."/>
            <person name="Allen A.E."/>
            <person name="Apt K.E."/>
            <person name="Bechner M."/>
            <person name="Brzezinski M.A."/>
            <person name="Chaal B.K."/>
            <person name="Chiovitti A."/>
            <person name="Davis A.K."/>
            <person name="Demarest M.S."/>
            <person name="Detter J.C."/>
            <person name="Glavina T."/>
            <person name="Goodstein D."/>
            <person name="Hadi M.Z."/>
            <person name="Hellsten U."/>
            <person name="Hildebrand M."/>
            <person name="Jenkins B.D."/>
            <person name="Jurka J."/>
            <person name="Kapitonov V.V."/>
            <person name="Kroger N."/>
            <person name="Lau W.W."/>
            <person name="Lane T.W."/>
            <person name="Larimer F.W."/>
            <person name="Lippmeier J.C."/>
            <person name="Lucas S."/>
            <person name="Medina M."/>
            <person name="Montsant A."/>
            <person name="Obornik M."/>
            <person name="Parker M.S."/>
            <person name="Palenik B."/>
            <person name="Pazour G.J."/>
            <person name="Richardson P.M."/>
            <person name="Rynearson T.A."/>
            <person name="Saito M.A."/>
            <person name="Schwartz D.C."/>
            <person name="Thamatrakoln K."/>
            <person name="Valentin K."/>
            <person name="Vardi A."/>
            <person name="Wilkerson F.P."/>
            <person name="Rokhsar D.S."/>
        </authorList>
    </citation>
    <scope>NUCLEOTIDE SEQUENCE [LARGE SCALE GENOMIC DNA]</scope>
    <source>
        <strain evidence="5 6">CCMP1335</strain>
    </source>
</reference>
<dbReference type="InterPro" id="IPR045188">
    <property type="entry name" value="Boi1/Boi2-like"/>
</dbReference>
<protein>
    <recommendedName>
        <fullName evidence="4">PH domain-containing protein</fullName>
    </recommendedName>
</protein>
<dbReference type="HOGENOM" id="CLU_277135_0_0_1"/>
<keyword evidence="2" id="KW-0175">Coiled coil</keyword>
<dbReference type="Proteomes" id="UP000001449">
    <property type="component" value="Chromosome 7"/>
</dbReference>
<dbReference type="Pfam" id="PF00169">
    <property type="entry name" value="PH"/>
    <property type="match status" value="1"/>
</dbReference>
<dbReference type="GO" id="GO:0005802">
    <property type="term" value="C:trans-Golgi network"/>
    <property type="evidence" value="ECO:0000318"/>
    <property type="project" value="GO_Central"/>
</dbReference>
<feature type="compositionally biased region" description="Low complexity" evidence="3">
    <location>
        <begin position="968"/>
        <end position="977"/>
    </location>
</feature>
<dbReference type="eggNOG" id="ENOG502SCMX">
    <property type="taxonomic scope" value="Eukaryota"/>
</dbReference>
<feature type="coiled-coil region" evidence="2">
    <location>
        <begin position="404"/>
        <end position="473"/>
    </location>
</feature>
<feature type="region of interest" description="Disordered" evidence="3">
    <location>
        <begin position="476"/>
        <end position="513"/>
    </location>
</feature>
<dbReference type="GO" id="GO:0001881">
    <property type="term" value="P:receptor recycling"/>
    <property type="evidence" value="ECO:0000318"/>
    <property type="project" value="GO_Central"/>
</dbReference>
<feature type="region of interest" description="Disordered" evidence="3">
    <location>
        <begin position="1"/>
        <end position="52"/>
    </location>
</feature>
<dbReference type="GO" id="GO:0042147">
    <property type="term" value="P:retrograde transport, endosome to Golgi"/>
    <property type="evidence" value="ECO:0000318"/>
    <property type="project" value="GO_Central"/>
</dbReference>
<name>B5YML0_THAPS</name>
<dbReference type="RefSeq" id="XP_002296110.1">
    <property type="nucleotide sequence ID" value="XM_002296074.1"/>
</dbReference>
<feature type="region of interest" description="Disordered" evidence="3">
    <location>
        <begin position="560"/>
        <end position="584"/>
    </location>
</feature>
<dbReference type="GO" id="GO:0007032">
    <property type="term" value="P:endosome organization"/>
    <property type="evidence" value="ECO:0000318"/>
    <property type="project" value="GO_Central"/>
</dbReference>
<feature type="region of interest" description="Disordered" evidence="3">
    <location>
        <begin position="697"/>
        <end position="735"/>
    </location>
</feature>
<evidence type="ECO:0000259" key="4">
    <source>
        <dbReference type="PROSITE" id="PS50003"/>
    </source>
</evidence>
<keyword evidence="6" id="KW-1185">Reference proteome</keyword>
<evidence type="ECO:0000313" key="5">
    <source>
        <dbReference type="EMBL" id="ACI64827.1"/>
    </source>
</evidence>
<dbReference type="GO" id="GO:0005769">
    <property type="term" value="C:early endosome"/>
    <property type="evidence" value="ECO:0000318"/>
    <property type="project" value="GO_Central"/>
</dbReference>
<feature type="compositionally biased region" description="Basic and acidic residues" evidence="3">
    <location>
        <begin position="633"/>
        <end position="647"/>
    </location>
</feature>
<dbReference type="GeneID" id="7448992"/>
<organism evidence="5 6">
    <name type="scientific">Thalassiosira pseudonana</name>
    <name type="common">Marine diatom</name>
    <name type="synonym">Cyclotella nana</name>
    <dbReference type="NCBI Taxonomy" id="35128"/>
    <lineage>
        <taxon>Eukaryota</taxon>
        <taxon>Sar</taxon>
        <taxon>Stramenopiles</taxon>
        <taxon>Ochrophyta</taxon>
        <taxon>Bacillariophyta</taxon>
        <taxon>Coscinodiscophyceae</taxon>
        <taxon>Thalassiosirophycidae</taxon>
        <taxon>Thalassiosirales</taxon>
        <taxon>Thalassiosiraceae</taxon>
        <taxon>Thalassiosira</taxon>
    </lineage>
</organism>
<dbReference type="PANTHER" id="PTHR22902:SF27">
    <property type="entry name" value="PLECKSTRIN HOMOLOGY DOMAIN-CONTAINING FAMILY A MEMBER 3"/>
    <property type="match status" value="1"/>
</dbReference>
<feature type="compositionally biased region" description="Low complexity" evidence="3">
    <location>
        <begin position="620"/>
        <end position="629"/>
    </location>
</feature>
<dbReference type="InterPro" id="IPR011993">
    <property type="entry name" value="PH-like_dom_sf"/>
</dbReference>
<feature type="compositionally biased region" description="Polar residues" evidence="3">
    <location>
        <begin position="708"/>
        <end position="719"/>
    </location>
</feature>
<feature type="compositionally biased region" description="Polar residues" evidence="3">
    <location>
        <begin position="77"/>
        <end position="89"/>
    </location>
</feature>
<evidence type="ECO:0000256" key="1">
    <source>
        <dbReference type="ARBA" id="ARBA00022553"/>
    </source>
</evidence>
<accession>B5YML0</accession>
<feature type="compositionally biased region" description="Basic and acidic residues" evidence="3">
    <location>
        <begin position="574"/>
        <end position="584"/>
    </location>
</feature>
<dbReference type="Gene3D" id="2.30.29.30">
    <property type="entry name" value="Pleckstrin-homology domain (PH domain)/Phosphotyrosine-binding domain (PTB)"/>
    <property type="match status" value="1"/>
</dbReference>
<dbReference type="AlphaFoldDB" id="B5YML0"/>
<feature type="compositionally biased region" description="Polar residues" evidence="3">
    <location>
        <begin position="942"/>
        <end position="967"/>
    </location>
</feature>
<feature type="region of interest" description="Disordered" evidence="3">
    <location>
        <begin position="599"/>
        <end position="647"/>
    </location>
</feature>
<feature type="region of interest" description="Disordered" evidence="3">
    <location>
        <begin position="66"/>
        <end position="89"/>
    </location>
</feature>
<feature type="region of interest" description="Disordered" evidence="3">
    <location>
        <begin position="937"/>
        <end position="977"/>
    </location>
</feature>
<feature type="compositionally biased region" description="Acidic residues" evidence="3">
    <location>
        <begin position="599"/>
        <end position="611"/>
    </location>
</feature>